<dbReference type="EMBL" id="JAYMGO010000001">
    <property type="protein sequence ID" value="KAL1282818.1"/>
    <property type="molecule type" value="Genomic_DNA"/>
</dbReference>
<name>A0ABR3P1I2_9TELE</name>
<accession>A0ABR3P1I2</accession>
<dbReference type="Proteomes" id="UP001558613">
    <property type="component" value="Unassembled WGS sequence"/>
</dbReference>
<feature type="compositionally biased region" description="Polar residues" evidence="1">
    <location>
        <begin position="62"/>
        <end position="73"/>
    </location>
</feature>
<sequence length="73" mass="8136">MRCYQGPGKCQGGVWYLCGGWLDFSRKWTEFPLPLGVRADTEQQHQGPLSPYISLTEGPLSETRSYPTVVSAT</sequence>
<keyword evidence="3" id="KW-1185">Reference proteome</keyword>
<evidence type="ECO:0000313" key="2">
    <source>
        <dbReference type="EMBL" id="KAL1282818.1"/>
    </source>
</evidence>
<proteinExistence type="predicted"/>
<feature type="region of interest" description="Disordered" evidence="1">
    <location>
        <begin position="48"/>
        <end position="73"/>
    </location>
</feature>
<protein>
    <submittedName>
        <fullName evidence="2">Uncharacterized protein</fullName>
    </submittedName>
</protein>
<comment type="caution">
    <text evidence="2">The sequence shown here is derived from an EMBL/GenBank/DDBJ whole genome shotgun (WGS) entry which is preliminary data.</text>
</comment>
<reference evidence="2 3" key="1">
    <citation type="submission" date="2023-09" db="EMBL/GenBank/DDBJ databases">
        <authorList>
            <person name="Wang M."/>
        </authorList>
    </citation>
    <scope>NUCLEOTIDE SEQUENCE [LARGE SCALE GENOMIC DNA]</scope>
    <source>
        <strain evidence="2">GT-2023</strain>
        <tissue evidence="2">Liver</tissue>
    </source>
</reference>
<organism evidence="2 3">
    <name type="scientific">Cirrhinus molitorella</name>
    <name type="common">mud carp</name>
    <dbReference type="NCBI Taxonomy" id="172907"/>
    <lineage>
        <taxon>Eukaryota</taxon>
        <taxon>Metazoa</taxon>
        <taxon>Chordata</taxon>
        <taxon>Craniata</taxon>
        <taxon>Vertebrata</taxon>
        <taxon>Euteleostomi</taxon>
        <taxon>Actinopterygii</taxon>
        <taxon>Neopterygii</taxon>
        <taxon>Teleostei</taxon>
        <taxon>Ostariophysi</taxon>
        <taxon>Cypriniformes</taxon>
        <taxon>Cyprinidae</taxon>
        <taxon>Labeoninae</taxon>
        <taxon>Labeonini</taxon>
        <taxon>Cirrhinus</taxon>
    </lineage>
</organism>
<gene>
    <name evidence="2" type="ORF">QQF64_001621</name>
</gene>
<evidence type="ECO:0000313" key="3">
    <source>
        <dbReference type="Proteomes" id="UP001558613"/>
    </source>
</evidence>
<evidence type="ECO:0000256" key="1">
    <source>
        <dbReference type="SAM" id="MobiDB-lite"/>
    </source>
</evidence>